<dbReference type="EC" id="4.1.1.48" evidence="3"/>
<evidence type="ECO:0000256" key="5">
    <source>
        <dbReference type="ARBA" id="ARBA00022793"/>
    </source>
</evidence>
<evidence type="ECO:0000259" key="9">
    <source>
        <dbReference type="Pfam" id="PF00218"/>
    </source>
</evidence>
<keyword evidence="7" id="KW-0057">Aromatic amino acid biosynthesis</keyword>
<keyword evidence="5" id="KW-0210">Decarboxylase</keyword>
<keyword evidence="8 10" id="KW-0456">Lyase</keyword>
<evidence type="ECO:0000256" key="6">
    <source>
        <dbReference type="ARBA" id="ARBA00022822"/>
    </source>
</evidence>
<dbReference type="Proteomes" id="UP001291912">
    <property type="component" value="Unassembled WGS sequence"/>
</dbReference>
<dbReference type="InterPro" id="IPR013798">
    <property type="entry name" value="Indole-3-glycerol_P_synth_dom"/>
</dbReference>
<dbReference type="InterPro" id="IPR045186">
    <property type="entry name" value="Indole-3-glycerol_P_synth"/>
</dbReference>
<comment type="pathway">
    <text evidence="2">Amino-acid biosynthesis; L-tryptophan biosynthesis; L-tryptophan from chorismate: step 4/5.</text>
</comment>
<evidence type="ECO:0000256" key="2">
    <source>
        <dbReference type="ARBA" id="ARBA00004696"/>
    </source>
</evidence>
<dbReference type="EMBL" id="JAWJYN010000002">
    <property type="protein sequence ID" value="MDZ8162409.1"/>
    <property type="molecule type" value="Genomic_DNA"/>
</dbReference>
<evidence type="ECO:0000256" key="8">
    <source>
        <dbReference type="ARBA" id="ARBA00023239"/>
    </source>
</evidence>
<evidence type="ECO:0000256" key="3">
    <source>
        <dbReference type="ARBA" id="ARBA00012362"/>
    </source>
</evidence>
<dbReference type="NCBIfam" id="NF001369">
    <property type="entry name" value="PRK00278.1-1"/>
    <property type="match status" value="1"/>
</dbReference>
<dbReference type="SUPFAM" id="SSF51366">
    <property type="entry name" value="Ribulose-phoshate binding barrel"/>
    <property type="match status" value="1"/>
</dbReference>
<gene>
    <name evidence="10" type="primary">trpC</name>
    <name evidence="10" type="ORF">R2Q92_11250</name>
</gene>
<dbReference type="PROSITE" id="PS00614">
    <property type="entry name" value="IGPS"/>
    <property type="match status" value="1"/>
</dbReference>
<dbReference type="PANTHER" id="PTHR22854:SF2">
    <property type="entry name" value="INDOLE-3-GLYCEROL-PHOSPHATE SYNTHASE"/>
    <property type="match status" value="1"/>
</dbReference>
<dbReference type="Gene3D" id="3.20.20.70">
    <property type="entry name" value="Aldolase class I"/>
    <property type="match status" value="1"/>
</dbReference>
<evidence type="ECO:0000256" key="1">
    <source>
        <dbReference type="ARBA" id="ARBA00001633"/>
    </source>
</evidence>
<dbReference type="RefSeq" id="WP_194424866.1">
    <property type="nucleotide sequence ID" value="NZ_BAAAPT010000002.1"/>
</dbReference>
<sequence length="269" mass="28242">MLADLTAGAVADAEARERERPLASVEKVALAQPPARDALAALAPADRVKIIAEVKRASPSRGDLAEIPDPAHQASRYEQGGASAISVLTEGRRFKGSLADLEAVRDTVTVPVLRKDFIATDYQVLEARAAGADLVLLIVAALEQDELRRLHDLTVQLGMTPLVETHSAEEVDRAADIGARLVGVNARNLSTFELDKDLFGRLAPRLPADAIKIAESAVLAPADVAHYRQAGADVVLVGEALVTGDPVATLAAFLKADAAVSSPTERSGA</sequence>
<evidence type="ECO:0000313" key="11">
    <source>
        <dbReference type="Proteomes" id="UP001291912"/>
    </source>
</evidence>
<dbReference type="InterPro" id="IPR001468">
    <property type="entry name" value="Indole-3-GlycerolPSynthase_CS"/>
</dbReference>
<keyword evidence="11" id="KW-1185">Reference proteome</keyword>
<dbReference type="GO" id="GO:0004425">
    <property type="term" value="F:indole-3-glycerol-phosphate synthase activity"/>
    <property type="evidence" value="ECO:0007669"/>
    <property type="project" value="UniProtKB-EC"/>
</dbReference>
<reference evidence="10 11" key="1">
    <citation type="submission" date="2023-10" db="EMBL/GenBank/DDBJ databases">
        <title>Microbacterium xanthum sp. nov., isolated from seaweed.</title>
        <authorList>
            <person name="Lee S.D."/>
        </authorList>
    </citation>
    <scope>NUCLEOTIDE SEQUENCE [LARGE SCALE GENOMIC DNA]</scope>
    <source>
        <strain evidence="10 11">KCTC 19124</strain>
    </source>
</reference>
<accession>A0ABU5N8K8</accession>
<keyword evidence="4" id="KW-0028">Amino-acid biosynthesis</keyword>
<organism evidence="10 11">
    <name type="scientific">Microbacterium aquimaris</name>
    <dbReference type="NCBI Taxonomy" id="459816"/>
    <lineage>
        <taxon>Bacteria</taxon>
        <taxon>Bacillati</taxon>
        <taxon>Actinomycetota</taxon>
        <taxon>Actinomycetes</taxon>
        <taxon>Micrococcales</taxon>
        <taxon>Microbacteriaceae</taxon>
        <taxon>Microbacterium</taxon>
    </lineage>
</organism>
<evidence type="ECO:0000313" key="10">
    <source>
        <dbReference type="EMBL" id="MDZ8162409.1"/>
    </source>
</evidence>
<dbReference type="InterPro" id="IPR013785">
    <property type="entry name" value="Aldolase_TIM"/>
</dbReference>
<feature type="domain" description="Indole-3-glycerol phosphate synthase" evidence="9">
    <location>
        <begin position="7"/>
        <end position="245"/>
    </location>
</feature>
<dbReference type="Pfam" id="PF00218">
    <property type="entry name" value="IGPS"/>
    <property type="match status" value="1"/>
</dbReference>
<dbReference type="PANTHER" id="PTHR22854">
    <property type="entry name" value="TRYPTOPHAN BIOSYNTHESIS PROTEIN"/>
    <property type="match status" value="1"/>
</dbReference>
<name>A0ABU5N8K8_9MICO</name>
<keyword evidence="6" id="KW-0822">Tryptophan biosynthesis</keyword>
<comment type="catalytic activity">
    <reaction evidence="1">
        <text>1-(2-carboxyphenylamino)-1-deoxy-D-ribulose 5-phosphate + H(+) = (1S,2R)-1-C-(indol-3-yl)glycerol 3-phosphate + CO2 + H2O</text>
        <dbReference type="Rhea" id="RHEA:23476"/>
        <dbReference type="ChEBI" id="CHEBI:15377"/>
        <dbReference type="ChEBI" id="CHEBI:15378"/>
        <dbReference type="ChEBI" id="CHEBI:16526"/>
        <dbReference type="ChEBI" id="CHEBI:58613"/>
        <dbReference type="ChEBI" id="CHEBI:58866"/>
        <dbReference type="EC" id="4.1.1.48"/>
    </reaction>
</comment>
<evidence type="ECO:0000256" key="7">
    <source>
        <dbReference type="ARBA" id="ARBA00023141"/>
    </source>
</evidence>
<dbReference type="CDD" id="cd00331">
    <property type="entry name" value="IGPS"/>
    <property type="match status" value="1"/>
</dbReference>
<evidence type="ECO:0000256" key="4">
    <source>
        <dbReference type="ARBA" id="ARBA00022605"/>
    </source>
</evidence>
<proteinExistence type="predicted"/>
<comment type="caution">
    <text evidence="10">The sequence shown here is derived from an EMBL/GenBank/DDBJ whole genome shotgun (WGS) entry which is preliminary data.</text>
</comment>
<dbReference type="InterPro" id="IPR011060">
    <property type="entry name" value="RibuloseP-bd_barrel"/>
</dbReference>
<protein>
    <recommendedName>
        <fullName evidence="3">indole-3-glycerol-phosphate synthase</fullName>
        <ecNumber evidence="3">4.1.1.48</ecNumber>
    </recommendedName>
</protein>